<dbReference type="GO" id="GO:0005694">
    <property type="term" value="C:chromosome"/>
    <property type="evidence" value="ECO:0007669"/>
    <property type="project" value="InterPro"/>
</dbReference>
<protein>
    <recommendedName>
        <fullName evidence="7">DNA topoisomerase 4 subunit A</fullName>
        <ecNumber evidence="7">5.6.2.2</ecNumber>
    </recommendedName>
    <alternativeName>
        <fullName evidence="7">Topoisomerase IV subunit A</fullName>
    </alternativeName>
</protein>
<dbReference type="InterPro" id="IPR005741">
    <property type="entry name" value="TopoIV_A_Gpos"/>
</dbReference>
<keyword evidence="4 7" id="KW-0238">DNA-binding</keyword>
<feature type="site" description="Interaction with DNA" evidence="7">
    <location>
        <position position="43"/>
    </location>
</feature>
<feature type="compositionally biased region" description="Polar residues" evidence="9">
    <location>
        <begin position="840"/>
        <end position="850"/>
    </location>
</feature>
<dbReference type="EMBL" id="RAHC01000005">
    <property type="protein sequence ID" value="RUP76807.1"/>
    <property type="molecule type" value="Genomic_DNA"/>
</dbReference>
<evidence type="ECO:0000256" key="3">
    <source>
        <dbReference type="ARBA" id="ARBA00023029"/>
    </source>
</evidence>
<keyword evidence="3 7" id="KW-0799">Topoisomerase</keyword>
<name>A0A3S0SLC1_9MOLU</name>
<accession>A0A3S0SLC1</accession>
<evidence type="ECO:0000256" key="6">
    <source>
        <dbReference type="ARBA" id="ARBA00023235"/>
    </source>
</evidence>
<sequence>MSNSEKTNELIYTLNDIMAERFGRYAKYIIQDRALPDVRDGLKPVQRRILFAMNELRLTFNSSYKKSARIVGEVIGKYHPHGDTSVYDAMVRLSQNWKVRYPLIDMHGNNGSIDGDPAAAMRYTETRLSEISSFLLQDLDKKTVAFAPNFDDSEQEPVVLPALFPNLLVNGSTGIAAGYATNIPPHNLHEIIDATIHFIKKPKSKITELIKYVKGPDFPTGGIIQGKNGILEAYRTGKGKIIIRSKIKNENNALVITEIPYEVVKQDLVKKIDDIKYNEPGLNIKEVRDETDREGLRIVVELGKQANFEIVRKFLLKNTNLQVSYNFNVVGIAKKQPLQLGLKEILTYYVEHQHEVVTNRSQFELARAEKRSEIVAGLIKTISILDAVIATIRHSKDRTDAINNLVAKFVFSKLQAESIVQLRLYRLTSTDILQLEAEQKELIATIADLKAILSDINKLNHVIIRQLELIKKRFHSPRRSIIEDEIEAIEIEKTETIIEKNLNIWISRDGYLKALENNQLVKLTTEEFKRKPGDLWIADFQANSLDKILLITSKGNYVIIPVYKIKSVRIKDIGEHVNTISELPGEEKIISAFLLNDFNKPEQYIMLATKNGMIKKTAVKDFEATRISKAIKAINLKGDDEVVASQLVDKHLYVVVTTVNGFIVKYKAKEIPALGLRTAGVKSINLRDDTVVGAGYCKEDTLVFITNLNAGKKITIKELPSSTRPVKGTRMFKVNKKVTEVVKWIFLAKQHDTLHMLNQQDEIMLFNTDKLNVHKLERSTDPLGVENIVDIVIPQYYNLKIIHSRKMVEHHSEKPAKSHLFHYDQKKQHHNVKPVDDITKTVNSTVNKSAPDQKSKEKTNSLNDSNNDDETDLVVKANLVLEPIESIIEPKEVGSAPIELVEIKVDLITNEIQKQQEKPSAELKITEPIQKHITTQKAKKKKRKVKQMPEAPLESVKKTTPIIVEEPLSSFSLKTFGKVKTTVDILLEKKELAKVQRALKEQAENNHPVENKPVQNVTQKAKPNLGKVVTTVETLIKDKKIKTSENKNFNKLSPTPPKKDPRLARLKAIEKAPPGTIIVGLKDVKTKNQQQTMQKVDFTKPKKKRIDKNKFKKDLEIEETKELKITMYDLLDKDKK</sequence>
<gene>
    <name evidence="7 11" type="primary">parC</name>
    <name evidence="11" type="ORF">D6D54_05060</name>
</gene>
<dbReference type="HAMAP" id="MF_00937">
    <property type="entry name" value="ParC_type2"/>
    <property type="match status" value="1"/>
</dbReference>
<dbReference type="AlphaFoldDB" id="A0A3S0SLC1"/>
<reference evidence="11 12" key="1">
    <citation type="journal article" date="2019" name="Genome Biol. Evol.">
        <title>Toxin and genome evolution in a Drosophila defensive symbiosis.</title>
        <authorList>
            <person name="Ballinger M.J."/>
            <person name="Gawryluk R.M."/>
            <person name="Perlman S.J."/>
        </authorList>
    </citation>
    <scope>NUCLEOTIDE SEQUENCE [LARGE SCALE GENOMIC DNA]</scope>
    <source>
        <strain evidence="12">sNeo</strain>
    </source>
</reference>
<dbReference type="EC" id="5.6.2.2" evidence="7"/>
<feature type="region of interest" description="Disordered" evidence="9">
    <location>
        <begin position="813"/>
        <end position="869"/>
    </location>
</feature>
<evidence type="ECO:0000259" key="10">
    <source>
        <dbReference type="PROSITE" id="PS52040"/>
    </source>
</evidence>
<dbReference type="InterPro" id="IPR013757">
    <property type="entry name" value="Topo_IIA_A_a_sf"/>
</dbReference>
<evidence type="ECO:0000256" key="8">
    <source>
        <dbReference type="PROSITE-ProRule" id="PRU01384"/>
    </source>
</evidence>
<dbReference type="GO" id="GO:0006265">
    <property type="term" value="P:DNA topological change"/>
    <property type="evidence" value="ECO:0007669"/>
    <property type="project" value="UniProtKB-UniRule"/>
</dbReference>
<dbReference type="Proteomes" id="UP000274545">
    <property type="component" value="Unassembled WGS sequence"/>
</dbReference>
<dbReference type="GO" id="GO:0005524">
    <property type="term" value="F:ATP binding"/>
    <property type="evidence" value="ECO:0007669"/>
    <property type="project" value="InterPro"/>
</dbReference>
<dbReference type="InterPro" id="IPR035516">
    <property type="entry name" value="Gyrase/topoIV_suA_C"/>
</dbReference>
<dbReference type="PANTHER" id="PTHR43493:SF9">
    <property type="entry name" value="DNA TOPOISOMERASE 4 SUBUNIT A"/>
    <property type="match status" value="1"/>
</dbReference>
<dbReference type="PANTHER" id="PTHR43493">
    <property type="entry name" value="DNA GYRASE/TOPOISOMERASE SUBUNIT A"/>
    <property type="match status" value="1"/>
</dbReference>
<feature type="site" description="Transition state stabilizer" evidence="7">
    <location>
        <position position="122"/>
    </location>
</feature>
<comment type="caution">
    <text evidence="11">The sequence shown here is derived from an EMBL/GenBank/DDBJ whole genome shotgun (WGS) entry which is preliminary data.</text>
</comment>
<dbReference type="InterPro" id="IPR013760">
    <property type="entry name" value="Topo_IIA-like_dom_sf"/>
</dbReference>
<dbReference type="Pfam" id="PF00521">
    <property type="entry name" value="DNA_topoisoIV"/>
    <property type="match status" value="1"/>
</dbReference>
<dbReference type="GO" id="GO:0005737">
    <property type="term" value="C:cytoplasm"/>
    <property type="evidence" value="ECO:0007669"/>
    <property type="project" value="TreeGrafter"/>
</dbReference>
<feature type="site" description="Interaction with DNA" evidence="7">
    <location>
        <position position="92"/>
    </location>
</feature>
<proteinExistence type="inferred from homology"/>
<dbReference type="InterPro" id="IPR006691">
    <property type="entry name" value="GyrA/parC_rep"/>
</dbReference>
<keyword evidence="6 7" id="KW-0413">Isomerase</keyword>
<dbReference type="Gene3D" id="3.90.199.10">
    <property type="entry name" value="Topoisomerase II, domain 5"/>
    <property type="match status" value="1"/>
</dbReference>
<dbReference type="GO" id="GO:0019897">
    <property type="term" value="C:extrinsic component of plasma membrane"/>
    <property type="evidence" value="ECO:0007669"/>
    <property type="project" value="UniProtKB-UniRule"/>
</dbReference>
<comment type="function">
    <text evidence="7">Topoisomerase IV is essential for chromosome segregation. It relaxes supercoiled DNA. Performs the decatenation events required during the replication of a circular DNA molecule.</text>
</comment>
<dbReference type="SUPFAM" id="SSF101904">
    <property type="entry name" value="GyrA/ParC C-terminal domain-like"/>
    <property type="match status" value="1"/>
</dbReference>
<dbReference type="RefSeq" id="WP_127092962.1">
    <property type="nucleotide sequence ID" value="NZ_RAHC01000005.1"/>
</dbReference>
<dbReference type="SMART" id="SM00434">
    <property type="entry name" value="TOP4c"/>
    <property type="match status" value="1"/>
</dbReference>
<dbReference type="Gene3D" id="2.120.10.90">
    <property type="entry name" value="DNA gyrase/topoisomerase IV, subunit A, C-terminal"/>
    <property type="match status" value="1"/>
</dbReference>
<dbReference type="FunFam" id="3.90.199.10:FF:000001">
    <property type="entry name" value="DNA gyrase subunit A"/>
    <property type="match status" value="1"/>
</dbReference>
<comment type="subcellular location">
    <subcellularLocation>
        <location evidence="7">Cell membrane</location>
        <topology evidence="7">Peripheral membrane protein</topology>
    </subcellularLocation>
</comment>
<dbReference type="SUPFAM" id="SSF56719">
    <property type="entry name" value="Type II DNA topoisomerase"/>
    <property type="match status" value="1"/>
</dbReference>
<dbReference type="Gene3D" id="1.10.268.10">
    <property type="entry name" value="Topoisomerase, domain 3"/>
    <property type="match status" value="1"/>
</dbReference>
<dbReference type="GO" id="GO:0003677">
    <property type="term" value="F:DNA binding"/>
    <property type="evidence" value="ECO:0007669"/>
    <property type="project" value="UniProtKB-UniRule"/>
</dbReference>
<evidence type="ECO:0000313" key="11">
    <source>
        <dbReference type="EMBL" id="RUP76807.1"/>
    </source>
</evidence>
<evidence type="ECO:0000256" key="5">
    <source>
        <dbReference type="ARBA" id="ARBA00023136"/>
    </source>
</evidence>
<dbReference type="InterPro" id="IPR013758">
    <property type="entry name" value="Topo_IIA_A/C_ab"/>
</dbReference>
<dbReference type="PROSITE" id="PS52040">
    <property type="entry name" value="TOPO_IIA"/>
    <property type="match status" value="1"/>
</dbReference>
<evidence type="ECO:0000256" key="7">
    <source>
        <dbReference type="HAMAP-Rule" id="MF_00937"/>
    </source>
</evidence>
<evidence type="ECO:0000256" key="2">
    <source>
        <dbReference type="ARBA" id="ARBA00022475"/>
    </source>
</evidence>
<dbReference type="InterPro" id="IPR002205">
    <property type="entry name" value="Topo_IIA_dom_A"/>
</dbReference>
<comment type="catalytic activity">
    <reaction evidence="1 7 8">
        <text>ATP-dependent breakage, passage and rejoining of double-stranded DNA.</text>
        <dbReference type="EC" id="5.6.2.2"/>
    </reaction>
</comment>
<feature type="domain" description="Topo IIA-type catalytic" evidence="10">
    <location>
        <begin position="35"/>
        <end position="494"/>
    </location>
</feature>
<dbReference type="GO" id="GO:0007059">
    <property type="term" value="P:chromosome segregation"/>
    <property type="evidence" value="ECO:0007669"/>
    <property type="project" value="UniProtKB-UniRule"/>
</dbReference>
<organism evidence="11 12">
    <name type="scientific">Spiroplasma poulsonii</name>
    <dbReference type="NCBI Taxonomy" id="2138"/>
    <lineage>
        <taxon>Bacteria</taxon>
        <taxon>Bacillati</taxon>
        <taxon>Mycoplasmatota</taxon>
        <taxon>Mollicutes</taxon>
        <taxon>Entomoplasmatales</taxon>
        <taxon>Spiroplasmataceae</taxon>
        <taxon>Spiroplasma</taxon>
    </lineage>
</organism>
<dbReference type="Pfam" id="PF03989">
    <property type="entry name" value="DNA_gyraseA_C"/>
    <property type="match status" value="4"/>
</dbReference>
<evidence type="ECO:0000256" key="1">
    <source>
        <dbReference type="ARBA" id="ARBA00000185"/>
    </source>
</evidence>
<feature type="site" description="Interaction with DNA" evidence="7">
    <location>
        <position position="79"/>
    </location>
</feature>
<dbReference type="NCBIfam" id="TIGR01061">
    <property type="entry name" value="parC_Gpos"/>
    <property type="match status" value="1"/>
</dbReference>
<evidence type="ECO:0000256" key="9">
    <source>
        <dbReference type="SAM" id="MobiDB-lite"/>
    </source>
</evidence>
<dbReference type="GO" id="GO:0009330">
    <property type="term" value="C:DNA topoisomerase type II (double strand cut, ATP-hydrolyzing) complex"/>
    <property type="evidence" value="ECO:0007669"/>
    <property type="project" value="TreeGrafter"/>
</dbReference>
<dbReference type="GO" id="GO:0034335">
    <property type="term" value="F:DNA negative supercoiling activity"/>
    <property type="evidence" value="ECO:0007669"/>
    <property type="project" value="UniProtKB-ARBA"/>
</dbReference>
<dbReference type="CDD" id="cd00187">
    <property type="entry name" value="TOP4c"/>
    <property type="match status" value="1"/>
</dbReference>
<feature type="active site" description="O-(5'-phospho-DNA)-tyrosine intermediate" evidence="7 8">
    <location>
        <position position="123"/>
    </location>
</feature>
<feature type="compositionally biased region" description="Basic and acidic residues" evidence="9">
    <location>
        <begin position="813"/>
        <end position="826"/>
    </location>
</feature>
<feature type="site" description="Interaction with DNA" evidence="7">
    <location>
        <position position="81"/>
    </location>
</feature>
<keyword evidence="5 7" id="KW-0472">Membrane</keyword>
<dbReference type="Gene3D" id="3.30.1360.40">
    <property type="match status" value="1"/>
</dbReference>
<comment type="subunit">
    <text evidence="7">Heterotetramer composed of ParC and ParE.</text>
</comment>
<dbReference type="NCBIfam" id="NF004044">
    <property type="entry name" value="PRK05561.1"/>
    <property type="match status" value="1"/>
</dbReference>
<dbReference type="InterPro" id="IPR050220">
    <property type="entry name" value="Type_II_DNA_Topoisomerases"/>
</dbReference>
<feature type="site" description="Interaction with DNA" evidence="7">
    <location>
        <position position="98"/>
    </location>
</feature>
<keyword evidence="2 7" id="KW-1003">Cell membrane</keyword>
<comment type="similarity">
    <text evidence="7">Belongs to the type II topoisomerase GyrA/ParC subunit family. ParC type 2 subfamily.</text>
</comment>
<evidence type="ECO:0000256" key="4">
    <source>
        <dbReference type="ARBA" id="ARBA00023125"/>
    </source>
</evidence>
<evidence type="ECO:0000313" key="12">
    <source>
        <dbReference type="Proteomes" id="UP000274545"/>
    </source>
</evidence>